<comment type="caution">
    <text evidence="2">The sequence shown here is derived from an EMBL/GenBank/DDBJ whole genome shotgun (WGS) entry which is preliminary data.</text>
</comment>
<gene>
    <name evidence="2" type="ORF">RBSWK_01930</name>
</gene>
<feature type="transmembrane region" description="Helical" evidence="1">
    <location>
        <begin position="30"/>
        <end position="57"/>
    </location>
</feature>
<keyword evidence="1" id="KW-1133">Transmembrane helix</keyword>
<name>L7CKH4_RHOBT</name>
<dbReference type="RefSeq" id="WP_007337043.1">
    <property type="nucleotide sequence ID" value="NZ_AMWG01000041.1"/>
</dbReference>
<dbReference type="PATRIC" id="fig|993516.3.peg.2059"/>
<dbReference type="EMBL" id="AMWG01000041">
    <property type="protein sequence ID" value="ELP34137.1"/>
    <property type="molecule type" value="Genomic_DNA"/>
</dbReference>
<organism evidence="2 3">
    <name type="scientific">Rhodopirellula baltica SWK14</name>
    <dbReference type="NCBI Taxonomy" id="993516"/>
    <lineage>
        <taxon>Bacteria</taxon>
        <taxon>Pseudomonadati</taxon>
        <taxon>Planctomycetota</taxon>
        <taxon>Planctomycetia</taxon>
        <taxon>Pirellulales</taxon>
        <taxon>Pirellulaceae</taxon>
        <taxon>Rhodopirellula</taxon>
    </lineage>
</organism>
<evidence type="ECO:0000313" key="2">
    <source>
        <dbReference type="EMBL" id="ELP34137.1"/>
    </source>
</evidence>
<evidence type="ECO:0000256" key="1">
    <source>
        <dbReference type="SAM" id="Phobius"/>
    </source>
</evidence>
<proteinExistence type="predicted"/>
<accession>L7CKH4</accession>
<reference evidence="2 3" key="1">
    <citation type="journal article" date="2013" name="Mar. Genomics">
        <title>Expression of sulfatases in Rhodopirellula baltica and the diversity of sulfatases in the genus Rhodopirellula.</title>
        <authorList>
            <person name="Wegner C.E."/>
            <person name="Richter-Heitmann T."/>
            <person name="Klindworth A."/>
            <person name="Klockow C."/>
            <person name="Richter M."/>
            <person name="Achstetter T."/>
            <person name="Glockner F.O."/>
            <person name="Harder J."/>
        </authorList>
    </citation>
    <scope>NUCLEOTIDE SEQUENCE [LARGE SCALE GENOMIC DNA]</scope>
    <source>
        <strain evidence="2 3">SWK14</strain>
    </source>
</reference>
<keyword evidence="1" id="KW-0472">Membrane</keyword>
<sequence>MLWYAFDFPVSLGAAPAENFLRDNLNFDTLYVLGFGFYFLVFGGLQYFVVVGAMGGLCSRILRSDKTGDAHGNQTKSG</sequence>
<dbReference type="AlphaFoldDB" id="L7CKH4"/>
<dbReference type="Proteomes" id="UP000010959">
    <property type="component" value="Unassembled WGS sequence"/>
</dbReference>
<keyword evidence="1" id="KW-0812">Transmembrane</keyword>
<evidence type="ECO:0000313" key="3">
    <source>
        <dbReference type="Proteomes" id="UP000010959"/>
    </source>
</evidence>
<protein>
    <submittedName>
        <fullName evidence="2">Uncharacterized protein</fullName>
    </submittedName>
</protein>